<dbReference type="RefSeq" id="WP_135087408.1">
    <property type="nucleotide sequence ID" value="NZ_SPDV01000022.1"/>
</dbReference>
<dbReference type="SUPFAM" id="SSF48317">
    <property type="entry name" value="Acid phosphatase/Vanadium-dependent haloperoxidase"/>
    <property type="match status" value="1"/>
</dbReference>
<evidence type="ECO:0000313" key="3">
    <source>
        <dbReference type="EMBL" id="TFI57879.1"/>
    </source>
</evidence>
<dbReference type="EMBL" id="SPDV01000022">
    <property type="protein sequence ID" value="TFI57879.1"/>
    <property type="molecule type" value="Genomic_DNA"/>
</dbReference>
<protein>
    <submittedName>
        <fullName evidence="3">Phosphatase PAP2 family protein</fullName>
    </submittedName>
</protein>
<organism evidence="3 4">
    <name type="scientific">Sphingomonas parva</name>
    <dbReference type="NCBI Taxonomy" id="2555898"/>
    <lineage>
        <taxon>Bacteria</taxon>
        <taxon>Pseudomonadati</taxon>
        <taxon>Pseudomonadota</taxon>
        <taxon>Alphaproteobacteria</taxon>
        <taxon>Sphingomonadales</taxon>
        <taxon>Sphingomonadaceae</taxon>
        <taxon>Sphingomonas</taxon>
    </lineage>
</organism>
<evidence type="ECO:0000313" key="4">
    <source>
        <dbReference type="Proteomes" id="UP000298213"/>
    </source>
</evidence>
<proteinExistence type="predicted"/>
<keyword evidence="1" id="KW-0812">Transmembrane</keyword>
<dbReference type="InterPro" id="IPR000326">
    <property type="entry name" value="PAP2/HPO"/>
</dbReference>
<name>A0A4Y8ZSY3_9SPHN</name>
<dbReference type="SMART" id="SM00014">
    <property type="entry name" value="acidPPc"/>
    <property type="match status" value="1"/>
</dbReference>
<gene>
    <name evidence="3" type="ORF">E2493_12885</name>
</gene>
<sequence>MIRLSASSFAAILALLLLFVAFLFAGGPGAGLDRAILTSAQHAALVPAARLVSDLGSWIAVLIAAAAGAAWLALRRRYRDALVLIVLMVGERPLVELLKEAFDRARPDPHGHLVAVQSMAFPSGHAANAMTLGLGLALLVAHGRWRVPAIALGLLYALLVGGSRLVLGVHWPSDVAGGWTFGVAWTLLLVGFGKGTSAPRDH</sequence>
<reference evidence="3 4" key="1">
    <citation type="submission" date="2019-03" db="EMBL/GenBank/DDBJ databases">
        <title>Genome sequence of Sphingomonas sp. 17J27-24.</title>
        <authorList>
            <person name="Kim M."/>
            <person name="Maeng S."/>
            <person name="Sathiyaraj S."/>
        </authorList>
    </citation>
    <scope>NUCLEOTIDE SEQUENCE [LARGE SCALE GENOMIC DNA]</scope>
    <source>
        <strain evidence="3 4">17J27-24</strain>
    </source>
</reference>
<dbReference type="CDD" id="cd03392">
    <property type="entry name" value="PAP2_like_2"/>
    <property type="match status" value="1"/>
</dbReference>
<feature type="transmembrane region" description="Helical" evidence="1">
    <location>
        <begin position="55"/>
        <end position="74"/>
    </location>
</feature>
<dbReference type="PANTHER" id="PTHR14969">
    <property type="entry name" value="SPHINGOSINE-1-PHOSPHATE PHOSPHOHYDROLASE"/>
    <property type="match status" value="1"/>
</dbReference>
<comment type="caution">
    <text evidence="3">The sequence shown here is derived from an EMBL/GenBank/DDBJ whole genome shotgun (WGS) entry which is preliminary data.</text>
</comment>
<accession>A0A4Y8ZSY3</accession>
<dbReference type="AlphaFoldDB" id="A0A4Y8ZSY3"/>
<keyword evidence="1" id="KW-0472">Membrane</keyword>
<dbReference type="Proteomes" id="UP000298213">
    <property type="component" value="Unassembled WGS sequence"/>
</dbReference>
<feature type="transmembrane region" description="Helical" evidence="1">
    <location>
        <begin position="147"/>
        <end position="169"/>
    </location>
</feature>
<feature type="domain" description="Phosphatidic acid phosphatase type 2/haloperoxidase" evidence="2">
    <location>
        <begin position="78"/>
        <end position="190"/>
    </location>
</feature>
<dbReference type="Pfam" id="PF01569">
    <property type="entry name" value="PAP2"/>
    <property type="match status" value="1"/>
</dbReference>
<keyword evidence="4" id="KW-1185">Reference proteome</keyword>
<dbReference type="OrthoDB" id="9801622at2"/>
<evidence type="ECO:0000259" key="2">
    <source>
        <dbReference type="SMART" id="SM00014"/>
    </source>
</evidence>
<evidence type="ECO:0000256" key="1">
    <source>
        <dbReference type="SAM" id="Phobius"/>
    </source>
</evidence>
<keyword evidence="1" id="KW-1133">Transmembrane helix</keyword>
<dbReference type="InterPro" id="IPR036938">
    <property type="entry name" value="PAP2/HPO_sf"/>
</dbReference>
<dbReference type="PANTHER" id="PTHR14969:SF13">
    <property type="entry name" value="AT30094P"/>
    <property type="match status" value="1"/>
</dbReference>
<dbReference type="Gene3D" id="1.20.144.10">
    <property type="entry name" value="Phosphatidic acid phosphatase type 2/haloperoxidase"/>
    <property type="match status" value="2"/>
</dbReference>
<feature type="transmembrane region" description="Helical" evidence="1">
    <location>
        <begin position="175"/>
        <end position="193"/>
    </location>
</feature>